<dbReference type="EMBL" id="FOHN01000034">
    <property type="protein sequence ID" value="SET59520.1"/>
    <property type="molecule type" value="Genomic_DNA"/>
</dbReference>
<dbReference type="STRING" id="29364.SAMN04487772_1342"/>
<feature type="region of interest" description="Disordered" evidence="1">
    <location>
        <begin position="1"/>
        <end position="47"/>
    </location>
</feature>
<reference evidence="2 3" key="1">
    <citation type="submission" date="2016-10" db="EMBL/GenBank/DDBJ databases">
        <authorList>
            <person name="de Groot N.N."/>
        </authorList>
    </citation>
    <scope>NUCLEOTIDE SEQUENCE [LARGE SCALE GENOMIC DNA]</scope>
    <source>
        <strain evidence="2 3">DSM 1801</strain>
    </source>
</reference>
<evidence type="ECO:0000256" key="1">
    <source>
        <dbReference type="SAM" id="MobiDB-lite"/>
    </source>
</evidence>
<protein>
    <submittedName>
        <fullName evidence="2">Uncharacterized protein</fullName>
    </submittedName>
</protein>
<dbReference type="RefSeq" id="WP_092478895.1">
    <property type="nucleotide sequence ID" value="NZ_FOHN01000034.1"/>
</dbReference>
<sequence>MYIEKEKRGTVQAKRENVKQKKSDTTKSSTANSVSSMHQEIQRNRPVQLKKSGVVQRAKGVAGEVKKIANKKGILSVSDGKKGIFVTKGGGFMHLHAWPDGCGIHHGEQYGLRGELIQNNEVNKSNLTNTITSLEQAQPNEHVSNMLTMARAIKEEWGL</sequence>
<accession>A0A1I0FN07</accession>
<dbReference type="AlphaFoldDB" id="A0A1I0FN07"/>
<proteinExistence type="predicted"/>
<name>A0A1I0FN07_9FIRM</name>
<evidence type="ECO:0000313" key="2">
    <source>
        <dbReference type="EMBL" id="SET59520.1"/>
    </source>
</evidence>
<dbReference type="Proteomes" id="UP000199800">
    <property type="component" value="Unassembled WGS sequence"/>
</dbReference>
<keyword evidence="3" id="KW-1185">Reference proteome</keyword>
<gene>
    <name evidence="2" type="ORF">SAMN04487772_1342</name>
</gene>
<feature type="compositionally biased region" description="Basic and acidic residues" evidence="1">
    <location>
        <begin position="1"/>
        <end position="25"/>
    </location>
</feature>
<organism evidence="2 3">
    <name type="scientific">[Clostridium] polysaccharolyticum</name>
    <dbReference type="NCBI Taxonomy" id="29364"/>
    <lineage>
        <taxon>Bacteria</taxon>
        <taxon>Bacillati</taxon>
        <taxon>Bacillota</taxon>
        <taxon>Clostridia</taxon>
        <taxon>Lachnospirales</taxon>
        <taxon>Lachnospiraceae</taxon>
    </lineage>
</organism>
<evidence type="ECO:0000313" key="3">
    <source>
        <dbReference type="Proteomes" id="UP000199800"/>
    </source>
</evidence>